<comment type="caution">
    <text evidence="1">The sequence shown here is derived from an EMBL/GenBank/DDBJ whole genome shotgun (WGS) entry which is preliminary data.</text>
</comment>
<dbReference type="STRING" id="1793.AWC04_17965"/>
<organism evidence="1 2">
    <name type="scientific">Mycolicibacterium fallax</name>
    <name type="common">Mycobacterium fallax</name>
    <dbReference type="NCBI Taxonomy" id="1793"/>
    <lineage>
        <taxon>Bacteria</taxon>
        <taxon>Bacillati</taxon>
        <taxon>Actinomycetota</taxon>
        <taxon>Actinomycetes</taxon>
        <taxon>Mycobacteriales</taxon>
        <taxon>Mycobacteriaceae</taxon>
        <taxon>Mycolicibacterium</taxon>
    </lineage>
</organism>
<protein>
    <submittedName>
        <fullName evidence="1">Uncharacterized protein</fullName>
    </submittedName>
</protein>
<evidence type="ECO:0000313" key="2">
    <source>
        <dbReference type="Proteomes" id="UP000193484"/>
    </source>
</evidence>
<dbReference type="AlphaFoldDB" id="A0A1X1R3V4"/>
<proteinExistence type="predicted"/>
<dbReference type="OrthoDB" id="4381691at2"/>
<gene>
    <name evidence="1" type="ORF">AWC04_17965</name>
</gene>
<keyword evidence="2" id="KW-1185">Reference proteome</keyword>
<sequence>MNRLARTVIIVSGATLALSLGGGVAGADPPGPGSPCGPNRVITTINTCEDINVSCTGYDGMIIGRVDRDGRCVFPGVNGTTW</sequence>
<accession>A0A1X1R3V4</accession>
<dbReference type="EMBL" id="LQOJ01000054">
    <property type="protein sequence ID" value="ORU99003.1"/>
    <property type="molecule type" value="Genomic_DNA"/>
</dbReference>
<evidence type="ECO:0000313" key="1">
    <source>
        <dbReference type="EMBL" id="ORU99003.1"/>
    </source>
</evidence>
<dbReference type="Proteomes" id="UP000193484">
    <property type="component" value="Unassembled WGS sequence"/>
</dbReference>
<name>A0A1X1R3V4_MYCFA</name>
<reference evidence="1 2" key="1">
    <citation type="submission" date="2016-01" db="EMBL/GenBank/DDBJ databases">
        <title>The new phylogeny of the genus Mycobacterium.</title>
        <authorList>
            <person name="Tarcisio F."/>
            <person name="Conor M."/>
            <person name="Antonella G."/>
            <person name="Elisabetta G."/>
            <person name="Giulia F.S."/>
            <person name="Sara T."/>
            <person name="Anna F."/>
            <person name="Clotilde B."/>
            <person name="Roberto B."/>
            <person name="Veronica D.S."/>
            <person name="Fabio R."/>
            <person name="Monica P."/>
            <person name="Olivier J."/>
            <person name="Enrico T."/>
            <person name="Nicola S."/>
        </authorList>
    </citation>
    <scope>NUCLEOTIDE SEQUENCE [LARGE SCALE GENOMIC DNA]</scope>
    <source>
        <strain evidence="1 2">DSM 44179</strain>
    </source>
</reference>
<dbReference type="RefSeq" id="WP_109750615.1">
    <property type="nucleotide sequence ID" value="NZ_AP022603.1"/>
</dbReference>